<dbReference type="Proteomes" id="UP000198976">
    <property type="component" value="Chromosome I"/>
</dbReference>
<feature type="transmembrane region" description="Helical" evidence="1">
    <location>
        <begin position="58"/>
        <end position="79"/>
    </location>
</feature>
<keyword evidence="1" id="KW-1133">Transmembrane helix</keyword>
<dbReference type="PANTHER" id="PTHR23542:SF1">
    <property type="entry name" value="MAJOR FACILITATOR SUPERFAMILY (MFS) PROFILE DOMAIN-CONTAINING PROTEIN"/>
    <property type="match status" value="1"/>
</dbReference>
<sequence length="418" mass="41982">MLGHAFVQTSPFRALAHYRILPALVGWPELIIAFVARAPYAMVPLGTMTAITASTGSVATGGLATGVVSLSTAIASPLIGRWADLGGQRPVLLTLLPLNALSLTGLCAVALTAHSGPGLWLAALCVGLTAVPIGSFTRARWVARTTSPHHLAAAFSYESTADEFVFVLGPALVGIAASAAAPAAPLALAVLLVLCAGIPFAIRTPASLPNEDDADRTQTPPVSIASVLRVVLPAILIMACIGTIFGSVQAGTTQRAAMAGMQTQAGLIYAVMGIGSAAMALMVVLIPESVRLSWRVIIGGVGIAAAMGATAGASSIILTALMLLIAGLFVGPTMVTAFSLSERLAPPQGVSVAMTSMQSSVTIGVSCGSAAGGMVASSSGAPWAYAIAVCAGLVIALTGEILRRAGSRGPARLQSQVG</sequence>
<feature type="transmembrane region" description="Helical" evidence="1">
    <location>
        <begin position="91"/>
        <end position="113"/>
    </location>
</feature>
<evidence type="ECO:0000256" key="1">
    <source>
        <dbReference type="SAM" id="Phobius"/>
    </source>
</evidence>
<dbReference type="InterPro" id="IPR011701">
    <property type="entry name" value="MFS"/>
</dbReference>
<feature type="transmembrane region" description="Helical" evidence="1">
    <location>
        <begin position="183"/>
        <end position="202"/>
    </location>
</feature>
<reference evidence="2 3" key="1">
    <citation type="submission" date="2016-10" db="EMBL/GenBank/DDBJ databases">
        <authorList>
            <person name="Varghese N."/>
            <person name="Submissions S."/>
        </authorList>
    </citation>
    <scope>NUCLEOTIDE SEQUENCE [LARGE SCALE GENOMIC DNA]</scope>
    <source>
        <strain evidence="2 3">DSM 9169</strain>
    </source>
</reference>
<gene>
    <name evidence="2" type="ORF">SAMN04489714_1002</name>
</gene>
<dbReference type="SUPFAM" id="SSF103473">
    <property type="entry name" value="MFS general substrate transporter"/>
    <property type="match status" value="1"/>
</dbReference>
<feature type="transmembrane region" description="Helical" evidence="1">
    <location>
        <begin position="119"/>
        <end position="137"/>
    </location>
</feature>
<feature type="transmembrane region" description="Helical" evidence="1">
    <location>
        <begin position="316"/>
        <end position="340"/>
    </location>
</feature>
<dbReference type="EMBL" id="LT629792">
    <property type="protein sequence ID" value="SDT93119.1"/>
    <property type="molecule type" value="Genomic_DNA"/>
</dbReference>
<feature type="transmembrane region" description="Helical" evidence="1">
    <location>
        <begin position="383"/>
        <end position="402"/>
    </location>
</feature>
<dbReference type="InterPro" id="IPR036259">
    <property type="entry name" value="MFS_trans_sf"/>
</dbReference>
<evidence type="ECO:0000313" key="3">
    <source>
        <dbReference type="Proteomes" id="UP000198976"/>
    </source>
</evidence>
<dbReference type="Pfam" id="PF07690">
    <property type="entry name" value="MFS_1"/>
    <property type="match status" value="1"/>
</dbReference>
<organism evidence="2 3">
    <name type="scientific">Schaalia radingae</name>
    <dbReference type="NCBI Taxonomy" id="131110"/>
    <lineage>
        <taxon>Bacteria</taxon>
        <taxon>Bacillati</taxon>
        <taxon>Actinomycetota</taxon>
        <taxon>Actinomycetes</taxon>
        <taxon>Actinomycetales</taxon>
        <taxon>Actinomycetaceae</taxon>
        <taxon>Schaalia</taxon>
    </lineage>
</organism>
<feature type="transmembrane region" description="Helical" evidence="1">
    <location>
        <begin position="292"/>
        <end position="309"/>
    </location>
</feature>
<proteinExistence type="predicted"/>
<keyword evidence="1" id="KW-0812">Transmembrane</keyword>
<keyword evidence="3" id="KW-1185">Reference proteome</keyword>
<name>A0ABY0V7E8_9ACTO</name>
<dbReference type="PANTHER" id="PTHR23542">
    <property type="match status" value="1"/>
</dbReference>
<dbReference type="Gene3D" id="1.20.1250.20">
    <property type="entry name" value="MFS general substrate transporter like domains"/>
    <property type="match status" value="1"/>
</dbReference>
<keyword evidence="1" id="KW-0472">Membrane</keyword>
<accession>A0ABY0V7E8</accession>
<feature type="transmembrane region" description="Helical" evidence="1">
    <location>
        <begin position="266"/>
        <end position="286"/>
    </location>
</feature>
<feature type="transmembrane region" description="Helical" evidence="1">
    <location>
        <begin position="222"/>
        <end position="245"/>
    </location>
</feature>
<protein>
    <submittedName>
        <fullName evidence="2">Predicted arabinose efflux permease, MFS family</fullName>
    </submittedName>
</protein>
<feature type="transmembrane region" description="Helical" evidence="1">
    <location>
        <begin position="20"/>
        <end position="38"/>
    </location>
</feature>
<evidence type="ECO:0000313" key="2">
    <source>
        <dbReference type="EMBL" id="SDT93119.1"/>
    </source>
</evidence>